<dbReference type="PANTHER" id="PTHR12271">
    <property type="entry name" value="POLY A POLYMERASE CID PAP -RELATED"/>
    <property type="match status" value="1"/>
</dbReference>
<proteinExistence type="predicted"/>
<dbReference type="SUPFAM" id="SSF81631">
    <property type="entry name" value="PAP/OAS1 substrate-binding domain"/>
    <property type="match status" value="1"/>
</dbReference>
<dbReference type="SUPFAM" id="SSF81301">
    <property type="entry name" value="Nucleotidyltransferase"/>
    <property type="match status" value="1"/>
</dbReference>
<keyword evidence="4" id="KW-1185">Reference proteome</keyword>
<feature type="signal peptide" evidence="1">
    <location>
        <begin position="1"/>
        <end position="17"/>
    </location>
</feature>
<dbReference type="InterPro" id="IPR054708">
    <property type="entry name" value="MTPAP-like_central"/>
</dbReference>
<organism evidence="3 4">
    <name type="scientific">Zingiber officinale</name>
    <name type="common">Ginger</name>
    <name type="synonym">Amomum zingiber</name>
    <dbReference type="NCBI Taxonomy" id="94328"/>
    <lineage>
        <taxon>Eukaryota</taxon>
        <taxon>Viridiplantae</taxon>
        <taxon>Streptophyta</taxon>
        <taxon>Embryophyta</taxon>
        <taxon>Tracheophyta</taxon>
        <taxon>Spermatophyta</taxon>
        <taxon>Magnoliopsida</taxon>
        <taxon>Liliopsida</taxon>
        <taxon>Zingiberales</taxon>
        <taxon>Zingiberaceae</taxon>
        <taxon>Zingiber</taxon>
    </lineage>
</organism>
<dbReference type="PANTHER" id="PTHR12271:SF123">
    <property type="entry name" value="PROTEIN HESO1"/>
    <property type="match status" value="1"/>
</dbReference>
<feature type="domain" description="Poly(A) RNA polymerase mitochondrial-like central palm" evidence="2">
    <location>
        <begin position="36"/>
        <end position="173"/>
    </location>
</feature>
<evidence type="ECO:0000313" key="4">
    <source>
        <dbReference type="Proteomes" id="UP000734854"/>
    </source>
</evidence>
<protein>
    <recommendedName>
        <fullName evidence="2">Poly(A) RNA polymerase mitochondrial-like central palm domain-containing protein</fullName>
    </recommendedName>
</protein>
<gene>
    <name evidence="3" type="ORF">ZIOFF_013027</name>
</gene>
<keyword evidence="1" id="KW-0732">Signal</keyword>
<dbReference type="Pfam" id="PF22600">
    <property type="entry name" value="MTPAP-like_central"/>
    <property type="match status" value="1"/>
</dbReference>
<dbReference type="CDD" id="cd05402">
    <property type="entry name" value="NT_PAP_TUTase"/>
    <property type="match status" value="1"/>
</dbReference>
<evidence type="ECO:0000259" key="2">
    <source>
        <dbReference type="Pfam" id="PF22600"/>
    </source>
</evidence>
<accession>A0A8J5HQ15</accession>
<dbReference type="InterPro" id="IPR043519">
    <property type="entry name" value="NT_sf"/>
</dbReference>
<feature type="chain" id="PRO_5035186004" description="Poly(A) RNA polymerase mitochondrial-like central palm domain-containing protein" evidence="1">
    <location>
        <begin position="18"/>
        <end position="428"/>
    </location>
</feature>
<sequence length="428" mass="48856">MLFVISWHLCNLADSMAVYHSSSTNNDRVGVLEICLKDILIEIKPVESHRVERINAIRQLEECLRGLLVFRGVVVSLKPFGSFVSNLYTKWGDLDVSVQIDNTPPNSISRNTKRYYLKNILHALRRTGLARNTQYIPNARVPLLKYISRHHNISFDVSINNHFGVMKSSILKWLSEIDDRFRDMVLVTKEWAKAQNINDAKSGTLNSYSLCLLVIFHFQTCDPPILPPLRVICEGSISNQEWSSFSERHVEDVCSANIQRFRSRRRVNKSSLAQLLVSFFDKLSGIGNSASEYSISTFEGRLESITGGLRSPLIIEDPFERSENAARTVRVLELHKISNAFRDAHDKLSSSLVLSDRDSLIFLLTRPILASRLRDQQPVTNYNTRSQHSNFATIGVLERQFENTVRLDRMHSQASTSVASIRPTYRNF</sequence>
<dbReference type="AlphaFoldDB" id="A0A8J5HQ15"/>
<dbReference type="Gene3D" id="3.30.460.10">
    <property type="entry name" value="Beta Polymerase, domain 2"/>
    <property type="match status" value="1"/>
</dbReference>
<dbReference type="Gene3D" id="1.10.1410.10">
    <property type="match status" value="1"/>
</dbReference>
<evidence type="ECO:0000313" key="3">
    <source>
        <dbReference type="EMBL" id="KAG6523174.1"/>
    </source>
</evidence>
<name>A0A8J5HQ15_ZINOF</name>
<dbReference type="EMBL" id="JACMSC010000004">
    <property type="protein sequence ID" value="KAG6523174.1"/>
    <property type="molecule type" value="Genomic_DNA"/>
</dbReference>
<dbReference type="GO" id="GO:0031123">
    <property type="term" value="P:RNA 3'-end processing"/>
    <property type="evidence" value="ECO:0007669"/>
    <property type="project" value="TreeGrafter"/>
</dbReference>
<dbReference type="Proteomes" id="UP000734854">
    <property type="component" value="Unassembled WGS sequence"/>
</dbReference>
<comment type="caution">
    <text evidence="3">The sequence shown here is derived from an EMBL/GenBank/DDBJ whole genome shotgun (WGS) entry which is preliminary data.</text>
</comment>
<evidence type="ECO:0000256" key="1">
    <source>
        <dbReference type="SAM" id="SignalP"/>
    </source>
</evidence>
<dbReference type="GO" id="GO:0050265">
    <property type="term" value="F:RNA uridylyltransferase activity"/>
    <property type="evidence" value="ECO:0007669"/>
    <property type="project" value="TreeGrafter"/>
</dbReference>
<reference evidence="3 4" key="1">
    <citation type="submission" date="2020-08" db="EMBL/GenBank/DDBJ databases">
        <title>Plant Genome Project.</title>
        <authorList>
            <person name="Zhang R.-G."/>
        </authorList>
    </citation>
    <scope>NUCLEOTIDE SEQUENCE [LARGE SCALE GENOMIC DNA]</scope>
    <source>
        <tissue evidence="3">Rhizome</tissue>
    </source>
</reference>